<name>A0A381SAL9_9ZZZZ</name>
<keyword evidence="2" id="KW-0132">Cell division</keyword>
<proteinExistence type="inferred from homology"/>
<dbReference type="InterPro" id="IPR050696">
    <property type="entry name" value="FtsA/MreB"/>
</dbReference>
<reference evidence="6" key="1">
    <citation type="submission" date="2018-05" db="EMBL/GenBank/DDBJ databases">
        <authorList>
            <person name="Lanie J.A."/>
            <person name="Ng W.-L."/>
            <person name="Kazmierczak K.M."/>
            <person name="Andrzejewski T.M."/>
            <person name="Davidsen T.M."/>
            <person name="Wayne K.J."/>
            <person name="Tettelin H."/>
            <person name="Glass J.I."/>
            <person name="Rusch D."/>
            <person name="Podicherti R."/>
            <person name="Tsui H.-C.T."/>
            <person name="Winkler M.E."/>
        </authorList>
    </citation>
    <scope>NUCLEOTIDE SEQUENCE</scope>
</reference>
<keyword evidence="1" id="KW-1003">Cell membrane</keyword>
<dbReference type="Pfam" id="PF14450">
    <property type="entry name" value="FtsA"/>
    <property type="match status" value="1"/>
</dbReference>
<keyword evidence="3" id="KW-0472">Membrane</keyword>
<protein>
    <recommendedName>
        <fullName evidence="5">SHS2 domain-containing protein</fullName>
    </recommendedName>
</protein>
<dbReference type="NCBIfam" id="TIGR01174">
    <property type="entry name" value="ftsA"/>
    <property type="match status" value="1"/>
</dbReference>
<dbReference type="SUPFAM" id="SSF53067">
    <property type="entry name" value="Actin-like ATPase domain"/>
    <property type="match status" value="2"/>
</dbReference>
<dbReference type="GO" id="GO:0051301">
    <property type="term" value="P:cell division"/>
    <property type="evidence" value="ECO:0007669"/>
    <property type="project" value="UniProtKB-KW"/>
</dbReference>
<dbReference type="InterPro" id="IPR020823">
    <property type="entry name" value="Cell_div_FtsA"/>
</dbReference>
<feature type="non-terminal residue" evidence="6">
    <location>
        <position position="1"/>
    </location>
</feature>
<feature type="domain" description="SHS2" evidence="5">
    <location>
        <begin position="7"/>
        <end position="202"/>
    </location>
</feature>
<gene>
    <name evidence="6" type="ORF">METZ01_LOCUS53930</name>
</gene>
<evidence type="ECO:0000313" key="6">
    <source>
        <dbReference type="EMBL" id="SVA01076.1"/>
    </source>
</evidence>
<dbReference type="Gene3D" id="3.30.1490.110">
    <property type="match status" value="1"/>
</dbReference>
<dbReference type="HAMAP" id="MF_02033">
    <property type="entry name" value="FtsA"/>
    <property type="match status" value="1"/>
</dbReference>
<dbReference type="CDD" id="cd24048">
    <property type="entry name" value="ASKHA_NBD_FtsA"/>
    <property type="match status" value="1"/>
</dbReference>
<dbReference type="GO" id="GO:0009898">
    <property type="term" value="C:cytoplasmic side of plasma membrane"/>
    <property type="evidence" value="ECO:0007669"/>
    <property type="project" value="TreeGrafter"/>
</dbReference>
<dbReference type="AlphaFoldDB" id="A0A381SAL9"/>
<dbReference type="InterPro" id="IPR003494">
    <property type="entry name" value="SHS2_FtsA"/>
</dbReference>
<dbReference type="Gene3D" id="3.30.420.40">
    <property type="match status" value="2"/>
</dbReference>
<evidence type="ECO:0000256" key="3">
    <source>
        <dbReference type="ARBA" id="ARBA00023136"/>
    </source>
</evidence>
<organism evidence="6">
    <name type="scientific">marine metagenome</name>
    <dbReference type="NCBI Taxonomy" id="408172"/>
    <lineage>
        <taxon>unclassified sequences</taxon>
        <taxon>metagenomes</taxon>
        <taxon>ecological metagenomes</taxon>
    </lineage>
</organism>
<evidence type="ECO:0000256" key="2">
    <source>
        <dbReference type="ARBA" id="ARBA00022618"/>
    </source>
</evidence>
<evidence type="ECO:0000259" key="5">
    <source>
        <dbReference type="SMART" id="SM00842"/>
    </source>
</evidence>
<keyword evidence="4" id="KW-0131">Cell cycle</keyword>
<dbReference type="PIRSF" id="PIRSF003101">
    <property type="entry name" value="FtsA"/>
    <property type="match status" value="1"/>
</dbReference>
<dbReference type="GO" id="GO:0032153">
    <property type="term" value="C:cell division site"/>
    <property type="evidence" value="ECO:0007669"/>
    <property type="project" value="TreeGrafter"/>
</dbReference>
<dbReference type="Pfam" id="PF02491">
    <property type="entry name" value="SHS2_FTSA"/>
    <property type="match status" value="1"/>
</dbReference>
<dbReference type="PANTHER" id="PTHR32432">
    <property type="entry name" value="CELL DIVISION PROTEIN FTSA-RELATED"/>
    <property type="match status" value="1"/>
</dbReference>
<dbReference type="SMART" id="SM00842">
    <property type="entry name" value="FtsA"/>
    <property type="match status" value="1"/>
</dbReference>
<accession>A0A381SAL9</accession>
<dbReference type="PANTHER" id="PTHR32432:SF4">
    <property type="entry name" value="CELL DIVISION PROTEIN FTSA"/>
    <property type="match status" value="1"/>
</dbReference>
<evidence type="ECO:0000256" key="1">
    <source>
        <dbReference type="ARBA" id="ARBA00022475"/>
    </source>
</evidence>
<dbReference type="EMBL" id="UINC01002866">
    <property type="protein sequence ID" value="SVA01076.1"/>
    <property type="molecule type" value="Genomic_DNA"/>
</dbReference>
<dbReference type="InterPro" id="IPR043129">
    <property type="entry name" value="ATPase_NBD"/>
</dbReference>
<evidence type="ECO:0000256" key="4">
    <source>
        <dbReference type="ARBA" id="ARBA00023306"/>
    </source>
</evidence>
<sequence>VEEKQIISGIDIGTTKIAVVIAEWNKSDNSINILGVGEAPSDGLKKGIVVNMNKTVNSLTQALSMAERQADVEVNGAFVGITGDHIRGINYSGVITVSKGSNRQPVGQEITQNDVQRVLDHAQSINLSPDRRILHVLSRDFKVDDRSGIKNPLGLAGHRLEAKVHLVTSAINVEKDLQTCMEKSGVDVVEFVLEPLASAHSVLDENERKLGVILVDIGGGTTDVIMYHEGGVLHAGTVPLGGSNITYDIAYGVQTTLEQAEQLKCQYGSAKSALADPEENINITGTNGRDSKTISRKYLAGIIEPRMDEIFRLVKNELRKSDYPGDYTFGIVLTGGGSKLEHVIDLAQEIFQQHIKVGQPQLSGGVSEKVNNPRYSTAVGLINYGRQNWSELEYGDSIDINSIFKRSFTKMGDWIKTWY</sequence>